<evidence type="ECO:0000313" key="2">
    <source>
        <dbReference type="EMBL" id="AWM40820.1"/>
    </source>
</evidence>
<dbReference type="AlphaFoldDB" id="A0A2Z3HHD7"/>
<feature type="chain" id="PRO_5016446690" evidence="1">
    <location>
        <begin position="17"/>
        <end position="222"/>
    </location>
</feature>
<feature type="signal peptide" evidence="1">
    <location>
        <begin position="1"/>
        <end position="16"/>
    </location>
</feature>
<dbReference type="KEGG" id="gog:C1280_30075"/>
<dbReference type="EMBL" id="CP025958">
    <property type="protein sequence ID" value="AWM40820.1"/>
    <property type="molecule type" value="Genomic_DNA"/>
</dbReference>
<sequence>MFACFAALSLIGTVPAAECAPGSRYYFVLFGGQSVPFKPRTAHTWATFVKTTPTADGRTAVEQVTISWLPASGPVQPLRIRPVEGRNYTLDETFAKMAANNAQVSVWGPFETDAQRYELAARQANTLNSGAVTFRSVDSFRGNRAVQNCVHAVTYADPKLQSLRQPVIRVGEPGTSRLAAKYVDGGAVAGPQTHPEVLALIGADRYPTISRAAGERLRRQWR</sequence>
<keyword evidence="1" id="KW-0732">Signal</keyword>
<proteinExistence type="predicted"/>
<dbReference type="OrthoDB" id="213465at2"/>
<organism evidence="2 3">
    <name type="scientific">Gemmata obscuriglobus</name>
    <dbReference type="NCBI Taxonomy" id="114"/>
    <lineage>
        <taxon>Bacteria</taxon>
        <taxon>Pseudomonadati</taxon>
        <taxon>Planctomycetota</taxon>
        <taxon>Planctomycetia</taxon>
        <taxon>Gemmatales</taxon>
        <taxon>Gemmataceae</taxon>
        <taxon>Gemmata</taxon>
    </lineage>
</organism>
<gene>
    <name evidence="2" type="ORF">C1280_30075</name>
</gene>
<evidence type="ECO:0000256" key="1">
    <source>
        <dbReference type="SAM" id="SignalP"/>
    </source>
</evidence>
<protein>
    <submittedName>
        <fullName evidence="2">Uncharacterized protein</fullName>
    </submittedName>
</protein>
<evidence type="ECO:0000313" key="3">
    <source>
        <dbReference type="Proteomes" id="UP000245802"/>
    </source>
</evidence>
<keyword evidence="3" id="KW-1185">Reference proteome</keyword>
<reference evidence="2 3" key="1">
    <citation type="submission" date="2018-01" db="EMBL/GenBank/DDBJ databases">
        <title>G. obscuriglobus.</title>
        <authorList>
            <person name="Franke J."/>
            <person name="Blomberg W."/>
            <person name="Selmecki A."/>
        </authorList>
    </citation>
    <scope>NUCLEOTIDE SEQUENCE [LARGE SCALE GENOMIC DNA]</scope>
    <source>
        <strain evidence="2 3">DSM 5831</strain>
    </source>
</reference>
<accession>A0A2Z3HHD7</accession>
<name>A0A2Z3HHD7_9BACT</name>
<dbReference type="Proteomes" id="UP000245802">
    <property type="component" value="Chromosome"/>
</dbReference>
<dbReference type="RefSeq" id="WP_010049528.1">
    <property type="nucleotide sequence ID" value="NZ_CP025958.1"/>
</dbReference>